<dbReference type="InterPro" id="IPR013762">
    <property type="entry name" value="Integrase-like_cat_sf"/>
</dbReference>
<gene>
    <name evidence="8" type="ORF">ACFFHF_14195</name>
</gene>
<dbReference type="Pfam" id="PF14657">
    <property type="entry name" value="Arm-DNA-bind_4"/>
    <property type="match status" value="1"/>
</dbReference>
<keyword evidence="4" id="KW-0233">DNA recombination</keyword>
<keyword evidence="3 5" id="KW-0238">DNA-binding</keyword>
<evidence type="ECO:0000313" key="9">
    <source>
        <dbReference type="Proteomes" id="UP001589738"/>
    </source>
</evidence>
<organism evidence="8 9">
    <name type="scientific">Robertmurraya beringensis</name>
    <dbReference type="NCBI Taxonomy" id="641660"/>
    <lineage>
        <taxon>Bacteria</taxon>
        <taxon>Bacillati</taxon>
        <taxon>Bacillota</taxon>
        <taxon>Bacilli</taxon>
        <taxon>Bacillales</taxon>
        <taxon>Bacillaceae</taxon>
        <taxon>Robertmurraya</taxon>
    </lineage>
</organism>
<dbReference type="PROSITE" id="PS51898">
    <property type="entry name" value="TYR_RECOMBINASE"/>
    <property type="match status" value="1"/>
</dbReference>
<reference evidence="8 9" key="1">
    <citation type="submission" date="2024-09" db="EMBL/GenBank/DDBJ databases">
        <authorList>
            <person name="Sun Q."/>
            <person name="Mori K."/>
        </authorList>
    </citation>
    <scope>NUCLEOTIDE SEQUENCE [LARGE SCALE GENOMIC DNA]</scope>
    <source>
        <strain evidence="8 9">CGMCC 1.9126</strain>
    </source>
</reference>
<dbReference type="InterPro" id="IPR028259">
    <property type="entry name" value="AP2-like_int_N"/>
</dbReference>
<evidence type="ECO:0000256" key="3">
    <source>
        <dbReference type="ARBA" id="ARBA00023125"/>
    </source>
</evidence>
<dbReference type="Pfam" id="PF00589">
    <property type="entry name" value="Phage_integrase"/>
    <property type="match status" value="1"/>
</dbReference>
<dbReference type="Proteomes" id="UP001589738">
    <property type="component" value="Unassembled WGS sequence"/>
</dbReference>
<name>A0ABV6KTZ9_9BACI</name>
<evidence type="ECO:0000256" key="2">
    <source>
        <dbReference type="ARBA" id="ARBA00022908"/>
    </source>
</evidence>
<feature type="domain" description="Tyr recombinase" evidence="6">
    <location>
        <begin position="188"/>
        <end position="395"/>
    </location>
</feature>
<comment type="caution">
    <text evidence="8">The sequence shown here is derived from an EMBL/GenBank/DDBJ whole genome shotgun (WGS) entry which is preliminary data.</text>
</comment>
<evidence type="ECO:0000259" key="6">
    <source>
        <dbReference type="PROSITE" id="PS51898"/>
    </source>
</evidence>
<dbReference type="RefSeq" id="WP_377058459.1">
    <property type="nucleotide sequence ID" value="NZ_JBHLUU010000101.1"/>
</dbReference>
<proteinExistence type="inferred from homology"/>
<dbReference type="Pfam" id="PF14659">
    <property type="entry name" value="Phage_int_SAM_3"/>
    <property type="match status" value="1"/>
</dbReference>
<dbReference type="InterPro" id="IPR011010">
    <property type="entry name" value="DNA_brk_join_enz"/>
</dbReference>
<accession>A0ABV6KTZ9</accession>
<dbReference type="InterPro" id="IPR010998">
    <property type="entry name" value="Integrase_recombinase_N"/>
</dbReference>
<dbReference type="PROSITE" id="PS51900">
    <property type="entry name" value="CB"/>
    <property type="match status" value="1"/>
</dbReference>
<dbReference type="Gene3D" id="1.10.443.10">
    <property type="entry name" value="Intergrase catalytic core"/>
    <property type="match status" value="1"/>
</dbReference>
<comment type="similarity">
    <text evidence="1">Belongs to the 'phage' integrase family.</text>
</comment>
<evidence type="ECO:0000256" key="4">
    <source>
        <dbReference type="ARBA" id="ARBA00023172"/>
    </source>
</evidence>
<dbReference type="SUPFAM" id="SSF56349">
    <property type="entry name" value="DNA breaking-rejoining enzymes"/>
    <property type="match status" value="1"/>
</dbReference>
<keyword evidence="2" id="KW-0229">DNA integration</keyword>
<evidence type="ECO:0000256" key="1">
    <source>
        <dbReference type="ARBA" id="ARBA00008857"/>
    </source>
</evidence>
<dbReference type="CDD" id="cd01189">
    <property type="entry name" value="INT_ICEBs1_C_like"/>
    <property type="match status" value="1"/>
</dbReference>
<keyword evidence="9" id="KW-1185">Reference proteome</keyword>
<dbReference type="InterPro" id="IPR044068">
    <property type="entry name" value="CB"/>
</dbReference>
<evidence type="ECO:0000259" key="7">
    <source>
        <dbReference type="PROSITE" id="PS51900"/>
    </source>
</evidence>
<dbReference type="PANTHER" id="PTHR30349:SF64">
    <property type="entry name" value="PROPHAGE INTEGRASE INTD-RELATED"/>
    <property type="match status" value="1"/>
</dbReference>
<feature type="domain" description="Core-binding (CB)" evidence="7">
    <location>
        <begin position="73"/>
        <end position="156"/>
    </location>
</feature>
<dbReference type="Gene3D" id="1.10.150.130">
    <property type="match status" value="1"/>
</dbReference>
<dbReference type="EMBL" id="JBHLUU010000101">
    <property type="protein sequence ID" value="MFC0476365.1"/>
    <property type="molecule type" value="Genomic_DNA"/>
</dbReference>
<dbReference type="InterPro" id="IPR002104">
    <property type="entry name" value="Integrase_catalytic"/>
</dbReference>
<protein>
    <submittedName>
        <fullName evidence="8">Tyrosine-type recombinase/integrase</fullName>
    </submittedName>
</protein>
<evidence type="ECO:0000256" key="5">
    <source>
        <dbReference type="PROSITE-ProRule" id="PRU01248"/>
    </source>
</evidence>
<sequence length="406" mass="47358">MKGSYFKRGCTCGEVCTCDKKWSFVIDAGKYFNLGKRKQLWRDNFDTREDAEAAAAVLIEKIKQGKFHIETDMLFKEYADVWLAEYIKVTAPKPGTIRIRKYSIDKFLSFFKEIKLKKITEEMYQAVLDDLQEQGFARSTIESIHTTGRLLFGKAVDKKLLNDNPTINAYILREDDNIINEDEEDPQDLPKFFEADELLHFLDIAGKKGLFMDEVIFNVLAYTGIRVGELVALKWSDIDFEKHTISINKTYYNPKSSTVNYTLVRPKTKKSKRVITVDPELIELLEKHKKEQEEMILHLGDSYYNKGFIFSNFNRHPGYPVLIKFVQSRMARLLKHGVLNLKLTPHSLRHTHTSLLAQAEVEIDEIMDRLGHQDDSTTRRIYLHVTKHRRRNASNKFSDLIRSHRK</sequence>
<dbReference type="InterPro" id="IPR050090">
    <property type="entry name" value="Tyrosine_recombinase_XerCD"/>
</dbReference>
<evidence type="ECO:0000313" key="8">
    <source>
        <dbReference type="EMBL" id="MFC0476365.1"/>
    </source>
</evidence>
<dbReference type="InterPro" id="IPR004107">
    <property type="entry name" value="Integrase_SAM-like_N"/>
</dbReference>
<dbReference type="PANTHER" id="PTHR30349">
    <property type="entry name" value="PHAGE INTEGRASE-RELATED"/>
    <property type="match status" value="1"/>
</dbReference>